<accession>A0A7J0GCL5</accession>
<evidence type="ECO:0000256" key="8">
    <source>
        <dbReference type="ARBA" id="ARBA00022729"/>
    </source>
</evidence>
<dbReference type="EMBL" id="BJWL01000020">
    <property type="protein sequence ID" value="GFZ08529.1"/>
    <property type="molecule type" value="Genomic_DNA"/>
</dbReference>
<comment type="catalytic activity">
    <reaction evidence="17">
        <text>L-threonyl-[protein] + ATP = O-phospho-L-threonyl-[protein] + ADP + H(+)</text>
        <dbReference type="Rhea" id="RHEA:46608"/>
        <dbReference type="Rhea" id="RHEA-COMP:11060"/>
        <dbReference type="Rhea" id="RHEA-COMP:11605"/>
        <dbReference type="ChEBI" id="CHEBI:15378"/>
        <dbReference type="ChEBI" id="CHEBI:30013"/>
        <dbReference type="ChEBI" id="CHEBI:30616"/>
        <dbReference type="ChEBI" id="CHEBI:61977"/>
        <dbReference type="ChEBI" id="CHEBI:456216"/>
        <dbReference type="EC" id="2.7.11.1"/>
    </reaction>
</comment>
<dbReference type="InterPro" id="IPR001611">
    <property type="entry name" value="Leu-rich_rpt"/>
</dbReference>
<dbReference type="OrthoDB" id="4062651at2759"/>
<comment type="caution">
    <text evidence="23">The sequence shown here is derived from an EMBL/GenBank/DDBJ whole genome shotgun (WGS) entry which is preliminary data.</text>
</comment>
<evidence type="ECO:0000256" key="3">
    <source>
        <dbReference type="ARBA" id="ARBA00012513"/>
    </source>
</evidence>
<keyword evidence="6" id="KW-0808">Transferase</keyword>
<organism evidence="23 24">
    <name type="scientific">Actinidia rufa</name>
    <dbReference type="NCBI Taxonomy" id="165716"/>
    <lineage>
        <taxon>Eukaryota</taxon>
        <taxon>Viridiplantae</taxon>
        <taxon>Streptophyta</taxon>
        <taxon>Embryophyta</taxon>
        <taxon>Tracheophyta</taxon>
        <taxon>Spermatophyta</taxon>
        <taxon>Magnoliopsida</taxon>
        <taxon>eudicotyledons</taxon>
        <taxon>Gunneridae</taxon>
        <taxon>Pentapetalae</taxon>
        <taxon>asterids</taxon>
        <taxon>Ericales</taxon>
        <taxon>Actinidiaceae</taxon>
        <taxon>Actinidia</taxon>
    </lineage>
</organism>
<dbReference type="Pfam" id="PF00069">
    <property type="entry name" value="Pkinase"/>
    <property type="match status" value="1"/>
</dbReference>
<keyword evidence="15" id="KW-0675">Receptor</keyword>
<sequence>MFKIPLYFFHFLFTLRPLYVLSHPSERTTLLTLKQQLGNPPWSAAWNASSSPCDWPEIRCTGDTVTSLLLGNKSLTGKIPPSICDLKSLTVLDLSYNDIPGGFPTVLYNCSNLQSLDLSQNYFVGPIPSDINRLSSSLRFINVEANNFFGNIPQAIGDLPELQILHLSQNEFNGTFPVEIGNLTNLRYLYMTYNDLFLPAKVPSEFGKLKKLKFLLMTACNLIGQIPDTLSNMSSLEQLDLARNNLQGPIPKGLLQLTKLSVLYLYRNRLSSEIATPIESLGLTIFDLSMNNLTGQIPDDFGKLQHLEQLSLFSNQFSGEIPPSIGLLRVTNLDLSFNNLTGKIPDKFDNLVYERSFRNNPNLCATNPISTLRKCFTKTRESNRLSASILAVILVFAVVLSIVIVSLTFFVVRQLKKKKVKTDPVEWKLTPFQKIDFTEAVILSGLNESNLIGSGGSGKIYRIAVNDSGDFVAVKRIWNNNKLDHKLEKEFWAEREILGTIKHSNIVKLMCCISSEDSKLLVYEYMKNQSLDKWLHGKNRRERELLSTSSGSYAYTTKVNEKIDVYSFGVVLLELVTGREPNDGDEHTSLAEWAWRQHGEGMSIVDALDKDIKEPMNLEEKTTVFRLGLICTSTLPSSRPSMREVLQILLRL</sequence>
<dbReference type="InterPro" id="IPR055414">
    <property type="entry name" value="LRR_R13L4/SHOC2-like"/>
</dbReference>
<dbReference type="InterPro" id="IPR011009">
    <property type="entry name" value="Kinase-like_dom_sf"/>
</dbReference>
<feature type="signal peptide" evidence="21">
    <location>
        <begin position="1"/>
        <end position="22"/>
    </location>
</feature>
<dbReference type="Pfam" id="PF23598">
    <property type="entry name" value="LRR_14"/>
    <property type="match status" value="1"/>
</dbReference>
<feature type="domain" description="Protein kinase" evidence="22">
    <location>
        <begin position="446"/>
        <end position="652"/>
    </location>
</feature>
<evidence type="ECO:0000256" key="20">
    <source>
        <dbReference type="SAM" id="Phobius"/>
    </source>
</evidence>
<dbReference type="GO" id="GO:0004674">
    <property type="term" value="F:protein serine/threonine kinase activity"/>
    <property type="evidence" value="ECO:0007669"/>
    <property type="project" value="UniProtKB-KW"/>
</dbReference>
<dbReference type="EC" id="2.7.11.1" evidence="3"/>
<evidence type="ECO:0000259" key="22">
    <source>
        <dbReference type="PROSITE" id="PS50011"/>
    </source>
</evidence>
<evidence type="ECO:0000256" key="17">
    <source>
        <dbReference type="ARBA" id="ARBA00047899"/>
    </source>
</evidence>
<evidence type="ECO:0000256" key="6">
    <source>
        <dbReference type="ARBA" id="ARBA00022679"/>
    </source>
</evidence>
<dbReference type="Gene3D" id="3.80.10.10">
    <property type="entry name" value="Ribonuclease Inhibitor"/>
    <property type="match status" value="3"/>
</dbReference>
<keyword evidence="8 21" id="KW-0732">Signal</keyword>
<evidence type="ECO:0000256" key="2">
    <source>
        <dbReference type="ARBA" id="ARBA00004479"/>
    </source>
</evidence>
<name>A0A7J0GCL5_9ERIC</name>
<dbReference type="Pfam" id="PF13855">
    <property type="entry name" value="LRR_8"/>
    <property type="match status" value="1"/>
</dbReference>
<evidence type="ECO:0000256" key="14">
    <source>
        <dbReference type="ARBA" id="ARBA00023136"/>
    </source>
</evidence>
<dbReference type="FunFam" id="3.30.200.20:FF:000512">
    <property type="entry name" value="Receptor-like protein kinase HSL1"/>
    <property type="match status" value="1"/>
</dbReference>
<evidence type="ECO:0000256" key="15">
    <source>
        <dbReference type="ARBA" id="ARBA00023170"/>
    </source>
</evidence>
<feature type="transmembrane region" description="Helical" evidence="20">
    <location>
        <begin position="385"/>
        <end position="412"/>
    </location>
</feature>
<dbReference type="Gene3D" id="1.10.510.10">
    <property type="entry name" value="Transferase(Phosphotransferase) domain 1"/>
    <property type="match status" value="2"/>
</dbReference>
<dbReference type="InterPro" id="IPR017441">
    <property type="entry name" value="Protein_kinase_ATP_BS"/>
</dbReference>
<evidence type="ECO:0000313" key="24">
    <source>
        <dbReference type="Proteomes" id="UP000585474"/>
    </source>
</evidence>
<evidence type="ECO:0000256" key="12">
    <source>
        <dbReference type="ARBA" id="ARBA00022840"/>
    </source>
</evidence>
<keyword evidence="9" id="KW-0677">Repeat</keyword>
<evidence type="ECO:0000256" key="9">
    <source>
        <dbReference type="ARBA" id="ARBA00022737"/>
    </source>
</evidence>
<evidence type="ECO:0000256" key="7">
    <source>
        <dbReference type="ARBA" id="ARBA00022692"/>
    </source>
</evidence>
<dbReference type="AlphaFoldDB" id="A0A7J0GCL5"/>
<dbReference type="SUPFAM" id="SSF52058">
    <property type="entry name" value="L domain-like"/>
    <property type="match status" value="1"/>
</dbReference>
<dbReference type="PROSITE" id="PS00107">
    <property type="entry name" value="PROTEIN_KINASE_ATP"/>
    <property type="match status" value="1"/>
</dbReference>
<feature type="chain" id="PRO_5029644500" description="non-specific serine/threonine protein kinase" evidence="21">
    <location>
        <begin position="23"/>
        <end position="652"/>
    </location>
</feature>
<evidence type="ECO:0000256" key="11">
    <source>
        <dbReference type="ARBA" id="ARBA00022777"/>
    </source>
</evidence>
<dbReference type="InterPro" id="IPR032675">
    <property type="entry name" value="LRR_dom_sf"/>
</dbReference>
<evidence type="ECO:0000256" key="18">
    <source>
        <dbReference type="ARBA" id="ARBA00048679"/>
    </source>
</evidence>
<dbReference type="PANTHER" id="PTHR48053">
    <property type="entry name" value="LEUCINE RICH REPEAT FAMILY PROTEIN, EXPRESSED"/>
    <property type="match status" value="1"/>
</dbReference>
<dbReference type="FunFam" id="3.80.10.10:FF:000077">
    <property type="entry name" value="LRR receptor-like serine/threonine-protein kinase ERL1"/>
    <property type="match status" value="1"/>
</dbReference>
<protein>
    <recommendedName>
        <fullName evidence="3">non-specific serine/threonine protein kinase</fullName>
        <ecNumber evidence="3">2.7.11.1</ecNumber>
    </recommendedName>
</protein>
<reference evidence="23 24" key="1">
    <citation type="submission" date="2019-07" db="EMBL/GenBank/DDBJ databases">
        <title>De Novo Assembly of kiwifruit Actinidia rufa.</title>
        <authorList>
            <person name="Sugita-Konishi S."/>
            <person name="Sato K."/>
            <person name="Mori E."/>
            <person name="Abe Y."/>
            <person name="Kisaki G."/>
            <person name="Hamano K."/>
            <person name="Suezawa K."/>
            <person name="Otani M."/>
            <person name="Fukuda T."/>
            <person name="Manabe T."/>
            <person name="Gomi K."/>
            <person name="Tabuchi M."/>
            <person name="Akimitsu K."/>
            <person name="Kataoka I."/>
        </authorList>
    </citation>
    <scope>NUCLEOTIDE SEQUENCE [LARGE SCALE GENOMIC DNA]</scope>
    <source>
        <strain evidence="24">cv. Fuchu</strain>
    </source>
</reference>
<evidence type="ECO:0000313" key="23">
    <source>
        <dbReference type="EMBL" id="GFZ08529.1"/>
    </source>
</evidence>
<evidence type="ECO:0000256" key="21">
    <source>
        <dbReference type="SAM" id="SignalP"/>
    </source>
</evidence>
<evidence type="ECO:0000256" key="13">
    <source>
        <dbReference type="ARBA" id="ARBA00022989"/>
    </source>
</evidence>
<dbReference type="InterPro" id="IPR003591">
    <property type="entry name" value="Leu-rich_rpt_typical-subtyp"/>
</dbReference>
<dbReference type="SMART" id="SM00369">
    <property type="entry name" value="LRR_TYP"/>
    <property type="match status" value="4"/>
</dbReference>
<dbReference type="PANTHER" id="PTHR48053:SF109">
    <property type="entry name" value="PROTEIN KINASE DOMAIN-CONTAINING PROTEIN"/>
    <property type="match status" value="1"/>
</dbReference>
<dbReference type="Pfam" id="PF00560">
    <property type="entry name" value="LRR_1"/>
    <property type="match status" value="3"/>
</dbReference>
<dbReference type="InterPro" id="IPR000719">
    <property type="entry name" value="Prot_kinase_dom"/>
</dbReference>
<dbReference type="GO" id="GO:0051707">
    <property type="term" value="P:response to other organism"/>
    <property type="evidence" value="ECO:0007669"/>
    <property type="project" value="UniProtKB-ARBA"/>
</dbReference>
<dbReference type="Pfam" id="PF07714">
    <property type="entry name" value="PK_Tyr_Ser-Thr"/>
    <property type="match status" value="1"/>
</dbReference>
<keyword evidence="7 20" id="KW-0812">Transmembrane</keyword>
<dbReference type="FunFam" id="3.80.10.10:FF:000041">
    <property type="entry name" value="LRR receptor-like serine/threonine-protein kinase ERECTA"/>
    <property type="match status" value="2"/>
</dbReference>
<evidence type="ECO:0000256" key="4">
    <source>
        <dbReference type="ARBA" id="ARBA00022527"/>
    </source>
</evidence>
<gene>
    <name evidence="23" type="ORF">Acr_20g0003370</name>
</gene>
<evidence type="ECO:0000256" key="1">
    <source>
        <dbReference type="ARBA" id="ARBA00004236"/>
    </source>
</evidence>
<evidence type="ECO:0000256" key="16">
    <source>
        <dbReference type="ARBA" id="ARBA00023180"/>
    </source>
</evidence>
<keyword evidence="4" id="KW-0723">Serine/threonine-protein kinase</keyword>
<evidence type="ECO:0000256" key="10">
    <source>
        <dbReference type="ARBA" id="ARBA00022741"/>
    </source>
</evidence>
<dbReference type="InterPro" id="IPR001245">
    <property type="entry name" value="Ser-Thr/Tyr_kinase_cat_dom"/>
</dbReference>
<dbReference type="Pfam" id="PF08263">
    <property type="entry name" value="LRRNT_2"/>
    <property type="match status" value="1"/>
</dbReference>
<feature type="binding site" evidence="19">
    <location>
        <position position="475"/>
    </location>
    <ligand>
        <name>ATP</name>
        <dbReference type="ChEBI" id="CHEBI:30616"/>
    </ligand>
</feature>
<dbReference type="GO" id="GO:0005886">
    <property type="term" value="C:plasma membrane"/>
    <property type="evidence" value="ECO:0007669"/>
    <property type="project" value="UniProtKB-SubCell"/>
</dbReference>
<dbReference type="InterPro" id="IPR013210">
    <property type="entry name" value="LRR_N_plant-typ"/>
</dbReference>
<evidence type="ECO:0000256" key="19">
    <source>
        <dbReference type="PROSITE-ProRule" id="PRU10141"/>
    </source>
</evidence>
<keyword evidence="14 20" id="KW-0472">Membrane</keyword>
<keyword evidence="24" id="KW-1185">Reference proteome</keyword>
<evidence type="ECO:0000256" key="5">
    <source>
        <dbReference type="ARBA" id="ARBA00022614"/>
    </source>
</evidence>
<keyword evidence="12 19" id="KW-0067">ATP-binding</keyword>
<dbReference type="Proteomes" id="UP000585474">
    <property type="component" value="Unassembled WGS sequence"/>
</dbReference>
<comment type="catalytic activity">
    <reaction evidence="18">
        <text>L-seryl-[protein] + ATP = O-phospho-L-seryl-[protein] + ADP + H(+)</text>
        <dbReference type="Rhea" id="RHEA:17989"/>
        <dbReference type="Rhea" id="RHEA-COMP:9863"/>
        <dbReference type="Rhea" id="RHEA-COMP:11604"/>
        <dbReference type="ChEBI" id="CHEBI:15378"/>
        <dbReference type="ChEBI" id="CHEBI:29999"/>
        <dbReference type="ChEBI" id="CHEBI:30616"/>
        <dbReference type="ChEBI" id="CHEBI:83421"/>
        <dbReference type="ChEBI" id="CHEBI:456216"/>
        <dbReference type="EC" id="2.7.11.1"/>
    </reaction>
</comment>
<comment type="subcellular location">
    <subcellularLocation>
        <location evidence="1">Cell membrane</location>
    </subcellularLocation>
    <subcellularLocation>
        <location evidence="2">Membrane</location>
        <topology evidence="2">Single-pass type I membrane protein</topology>
    </subcellularLocation>
</comment>
<dbReference type="InterPro" id="IPR051716">
    <property type="entry name" value="Plant_RL_S/T_kinase"/>
</dbReference>
<dbReference type="PROSITE" id="PS50011">
    <property type="entry name" value="PROTEIN_KINASE_DOM"/>
    <property type="match status" value="1"/>
</dbReference>
<keyword evidence="11 23" id="KW-0418">Kinase</keyword>
<keyword evidence="5" id="KW-0433">Leucine-rich repeat</keyword>
<dbReference type="SUPFAM" id="SSF56112">
    <property type="entry name" value="Protein kinase-like (PK-like)"/>
    <property type="match status" value="1"/>
</dbReference>
<keyword evidence="16" id="KW-0325">Glycoprotein</keyword>
<proteinExistence type="predicted"/>
<dbReference type="GO" id="GO:0005524">
    <property type="term" value="F:ATP binding"/>
    <property type="evidence" value="ECO:0007669"/>
    <property type="project" value="UniProtKB-UniRule"/>
</dbReference>
<keyword evidence="13 20" id="KW-1133">Transmembrane helix</keyword>
<keyword evidence="10 19" id="KW-0547">Nucleotide-binding</keyword>
<dbReference type="GO" id="GO:0006952">
    <property type="term" value="P:defense response"/>
    <property type="evidence" value="ECO:0007669"/>
    <property type="project" value="UniProtKB-ARBA"/>
</dbReference>